<accession>A0ABP0BQC8</accession>
<dbReference type="InterPro" id="IPR045114">
    <property type="entry name" value="Csn12-like"/>
</dbReference>
<gene>
    <name evidence="1" type="ORF">SCUCBS95973_004660</name>
</gene>
<sequence>MSLSTQFLSSILGFVKKQDGVSLRAWLRVEPEAPSQYFQLGQELRTQFRGDASIHSLVDKCLPQRSDGDGDGAAPWLSFILFMKDYMLYWRDVNFDDLPALYAQLSSLLTSCATAFTHPAGPMMLETSVAISESLAKLAMVLHRRPDLMYRVQPAGACGGGGAAAAAGAGAGDEERKSLVESTADAIQKVCTACVTDRSSARFARPEGRRVAVYRLANLVLKLLFAGDKARWAKQMFTNITNTGPPLAFYPAAQRVTYLYYLGRFHLENNHFHRAALCLEAAYRQTPTACRRHRRLILAYLIPANLLRGVFPSSALLLRPEAADELRPVFAPIVAAVRQGNFAAFQAALHAHEAWLVRHRLLLTLSYRMRPLLWRSLTRRVFLLTYVPPVNGDAIVSSATTAAKGRAAPTLDLADLLAAATLAQHQIEGYVPVAPTPRPRAEHTNTLFMRAVANNTALAENASTVVAPSTGVRKLRPSEGMVWGNLPVTMADIESVVSSLAAQGLMHGFVAHAAGKFAVVGAKAKGAVLAGFPPVAEVMREQLRESDVDLDSVPAWVKAP</sequence>
<evidence type="ECO:0000313" key="2">
    <source>
        <dbReference type="Proteomes" id="UP001642405"/>
    </source>
</evidence>
<dbReference type="EMBL" id="CAWUHB010000023">
    <property type="protein sequence ID" value="CAK7221907.1"/>
    <property type="molecule type" value="Genomic_DNA"/>
</dbReference>
<keyword evidence="2" id="KW-1185">Reference proteome</keyword>
<dbReference type="PANTHER" id="PTHR12732">
    <property type="entry name" value="UNCHARACTERIZED PROTEASOME COMPONENT REGION PCI-CONTAINING"/>
    <property type="match status" value="1"/>
</dbReference>
<reference evidence="1 2" key="1">
    <citation type="submission" date="2024-01" db="EMBL/GenBank/DDBJ databases">
        <authorList>
            <person name="Allen C."/>
            <person name="Tagirdzhanova G."/>
        </authorList>
    </citation>
    <scope>NUCLEOTIDE SEQUENCE [LARGE SCALE GENOMIC DNA]</scope>
</reference>
<organism evidence="1 2">
    <name type="scientific">Sporothrix curviconia</name>
    <dbReference type="NCBI Taxonomy" id="1260050"/>
    <lineage>
        <taxon>Eukaryota</taxon>
        <taxon>Fungi</taxon>
        <taxon>Dikarya</taxon>
        <taxon>Ascomycota</taxon>
        <taxon>Pezizomycotina</taxon>
        <taxon>Sordariomycetes</taxon>
        <taxon>Sordariomycetidae</taxon>
        <taxon>Ophiostomatales</taxon>
        <taxon>Ophiostomataceae</taxon>
        <taxon>Sporothrix</taxon>
    </lineage>
</organism>
<evidence type="ECO:0000313" key="1">
    <source>
        <dbReference type="EMBL" id="CAK7221907.1"/>
    </source>
</evidence>
<dbReference type="PANTHER" id="PTHR12732:SF8">
    <property type="entry name" value="NUCLEAR MRNA EXPORT PROTEIN THP1"/>
    <property type="match status" value="1"/>
</dbReference>
<protein>
    <recommendedName>
        <fullName evidence="3">COP9 signalosome complex subunit 12</fullName>
    </recommendedName>
</protein>
<evidence type="ECO:0008006" key="3">
    <source>
        <dbReference type="Google" id="ProtNLM"/>
    </source>
</evidence>
<comment type="caution">
    <text evidence="1">The sequence shown here is derived from an EMBL/GenBank/DDBJ whole genome shotgun (WGS) entry which is preliminary data.</text>
</comment>
<dbReference type="Proteomes" id="UP001642405">
    <property type="component" value="Unassembled WGS sequence"/>
</dbReference>
<dbReference type="SMART" id="SM00753">
    <property type="entry name" value="PAM"/>
    <property type="match status" value="1"/>
</dbReference>
<proteinExistence type="predicted"/>
<name>A0ABP0BQC8_9PEZI</name>